<protein>
    <submittedName>
        <fullName evidence="3">Uncharacterized protein</fullName>
    </submittedName>
</protein>
<name>A0A520RWI9_9GAMM</name>
<dbReference type="EMBL" id="SHAH01000094">
    <property type="protein sequence ID" value="RZO74603.1"/>
    <property type="molecule type" value="Genomic_DNA"/>
</dbReference>
<feature type="transmembrane region" description="Helical" evidence="2">
    <location>
        <begin position="36"/>
        <end position="59"/>
    </location>
</feature>
<keyword evidence="2" id="KW-0472">Membrane</keyword>
<feature type="region of interest" description="Disordered" evidence="1">
    <location>
        <begin position="1"/>
        <end position="24"/>
    </location>
</feature>
<dbReference type="AlphaFoldDB" id="A0A520RWI9"/>
<evidence type="ECO:0000256" key="2">
    <source>
        <dbReference type="SAM" id="Phobius"/>
    </source>
</evidence>
<organism evidence="3 4">
    <name type="scientific">OM182 bacterium</name>
    <dbReference type="NCBI Taxonomy" id="2510334"/>
    <lineage>
        <taxon>Bacteria</taxon>
        <taxon>Pseudomonadati</taxon>
        <taxon>Pseudomonadota</taxon>
        <taxon>Gammaproteobacteria</taxon>
        <taxon>OMG group</taxon>
        <taxon>OM182 clade</taxon>
    </lineage>
</organism>
<reference evidence="3 4" key="1">
    <citation type="submission" date="2019-02" db="EMBL/GenBank/DDBJ databases">
        <title>Prokaryotic population dynamics and viral predation in marine succession experiment using metagenomics: the confinement effect.</title>
        <authorList>
            <person name="Haro-Moreno J.M."/>
            <person name="Rodriguez-Valera F."/>
            <person name="Lopez-Perez M."/>
        </authorList>
    </citation>
    <scope>NUCLEOTIDE SEQUENCE [LARGE SCALE GENOMIC DNA]</scope>
    <source>
        <strain evidence="3">MED-G158</strain>
    </source>
</reference>
<gene>
    <name evidence="3" type="ORF">EVA69_05685</name>
</gene>
<evidence type="ECO:0000313" key="3">
    <source>
        <dbReference type="EMBL" id="RZO74603.1"/>
    </source>
</evidence>
<dbReference type="Proteomes" id="UP000320404">
    <property type="component" value="Unassembled WGS sequence"/>
</dbReference>
<sequence length="60" mass="6384">MSFDDDDVDNDALSGGSGSDGKKPKTFFGMELSDGMVYGIVIVLTIIFIRQVVTVLQALG</sequence>
<evidence type="ECO:0000313" key="4">
    <source>
        <dbReference type="Proteomes" id="UP000320404"/>
    </source>
</evidence>
<accession>A0A520RWI9</accession>
<proteinExistence type="predicted"/>
<keyword evidence="2" id="KW-1133">Transmembrane helix</keyword>
<feature type="compositionally biased region" description="Acidic residues" evidence="1">
    <location>
        <begin position="1"/>
        <end position="10"/>
    </location>
</feature>
<keyword evidence="2" id="KW-0812">Transmembrane</keyword>
<evidence type="ECO:0000256" key="1">
    <source>
        <dbReference type="SAM" id="MobiDB-lite"/>
    </source>
</evidence>
<comment type="caution">
    <text evidence="3">The sequence shown here is derived from an EMBL/GenBank/DDBJ whole genome shotgun (WGS) entry which is preliminary data.</text>
</comment>